<keyword evidence="2" id="KW-1185">Reference proteome</keyword>
<dbReference type="Proteomes" id="UP001148737">
    <property type="component" value="Unassembled WGS sequence"/>
</dbReference>
<sequence length="281" mass="31388">MLGGNFEEKILIGNKPSHFRAFHDTRTEGNSKEYVRLRDQKICDCEILVFIYSVTSEASFNYIQTEIEAVLKKYASASSEIPFSTPAITQPPPPMVLIGNKSDWEKERKVKTSEGLAFARKHHCIFVETSAGLAFGRKLHCNFSEASLKADKSLQEFFQFVTDNIRRQPPEETSETSDSNVPGHNLPQFCLTGRDTQEEEHTSHDWKFQDLIKGVVALASCFVPRPRSAAHSKPIGYNGHLKFCRGQPSGLASLVGHTSQCSNYPQMAPQWPAVTYESSGG</sequence>
<organism evidence="1 2">
    <name type="scientific">Lecanicillium saksenae</name>
    <dbReference type="NCBI Taxonomy" id="468837"/>
    <lineage>
        <taxon>Eukaryota</taxon>
        <taxon>Fungi</taxon>
        <taxon>Dikarya</taxon>
        <taxon>Ascomycota</taxon>
        <taxon>Pezizomycotina</taxon>
        <taxon>Sordariomycetes</taxon>
        <taxon>Hypocreomycetidae</taxon>
        <taxon>Hypocreales</taxon>
        <taxon>Cordycipitaceae</taxon>
        <taxon>Lecanicillium</taxon>
    </lineage>
</organism>
<evidence type="ECO:0000313" key="2">
    <source>
        <dbReference type="Proteomes" id="UP001148737"/>
    </source>
</evidence>
<reference evidence="1" key="1">
    <citation type="submission" date="2022-07" db="EMBL/GenBank/DDBJ databases">
        <title>Genome Sequence of Lecanicillium saksenae.</title>
        <authorList>
            <person name="Buettner E."/>
        </authorList>
    </citation>
    <scope>NUCLEOTIDE SEQUENCE</scope>
    <source>
        <strain evidence="1">VT-O1</strain>
    </source>
</reference>
<name>A0ACC1R285_9HYPO</name>
<proteinExistence type="predicted"/>
<comment type="caution">
    <text evidence="1">The sequence shown here is derived from an EMBL/GenBank/DDBJ whole genome shotgun (WGS) entry which is preliminary data.</text>
</comment>
<evidence type="ECO:0000313" key="1">
    <source>
        <dbReference type="EMBL" id="KAJ3495750.1"/>
    </source>
</evidence>
<accession>A0ACC1R285</accession>
<dbReference type="EMBL" id="JANAKD010000251">
    <property type="protein sequence ID" value="KAJ3495750.1"/>
    <property type="molecule type" value="Genomic_DNA"/>
</dbReference>
<gene>
    <name evidence="1" type="ORF">NLG97_g3170</name>
</gene>
<protein>
    <submittedName>
        <fullName evidence="1">Uncharacterized protein</fullName>
    </submittedName>
</protein>